<dbReference type="EMBL" id="JACIDT010000021">
    <property type="protein sequence ID" value="MBB3928277.1"/>
    <property type="molecule type" value="Genomic_DNA"/>
</dbReference>
<feature type="transmembrane region" description="Helical" evidence="6">
    <location>
        <begin position="116"/>
        <end position="136"/>
    </location>
</feature>
<dbReference type="PANTHER" id="PTHR30238:SF0">
    <property type="entry name" value="THYLAKOID MEMBRANE PROTEIN TERC, CHLOROPLASTIC"/>
    <property type="match status" value="1"/>
</dbReference>
<name>A0A7W6BNA3_9SPHN</name>
<dbReference type="Proteomes" id="UP000571950">
    <property type="component" value="Unassembled WGS sequence"/>
</dbReference>
<organism evidence="7 8">
    <name type="scientific">Sphingobium jiangsuense</name>
    <dbReference type="NCBI Taxonomy" id="870476"/>
    <lineage>
        <taxon>Bacteria</taxon>
        <taxon>Pseudomonadati</taxon>
        <taxon>Pseudomonadota</taxon>
        <taxon>Alphaproteobacteria</taxon>
        <taxon>Sphingomonadales</taxon>
        <taxon>Sphingomonadaceae</taxon>
        <taxon>Sphingobium</taxon>
    </lineage>
</organism>
<dbReference type="RefSeq" id="WP_188073572.1">
    <property type="nucleotide sequence ID" value="NZ_BSPS01000011.1"/>
</dbReference>
<gene>
    <name evidence="7" type="ORF">GGR43_004021</name>
</gene>
<sequence length="347" mass="38448">MIGTLTEWLSAESIGAPMWAWLLFLALVLGLLALDLGLLHRRDRVMGVRDSLRASLLYIVAALLFAVWIWRHFGEEASLLFLTGYVIEKSLSLDNIFVISLIFGYLAIPAAVQHRVLFWGILGVLVMRALLIGAGTALVHEFAWVLPIFGVLLILAAIRMLRHDEAALPEGQTRLLGVLRRHLPVTETFHGRAFFVRLPDPGRPGRLKLYVTPLFLALILVECADVLFSLESVPAILAITQEPYLVYTSNIFAVLGLRALYFALAAMVARLACLKQTLALILIFIGGKILYQQLLGGHVPPLLSLCVILALLAGGALLSWRVARRERRRPNPPARWKRAAPPASRPE</sequence>
<feature type="transmembrane region" description="Helical" evidence="6">
    <location>
        <begin position="278"/>
        <end position="295"/>
    </location>
</feature>
<feature type="transmembrane region" description="Helical" evidence="6">
    <location>
        <begin position="51"/>
        <end position="70"/>
    </location>
</feature>
<evidence type="ECO:0000256" key="5">
    <source>
        <dbReference type="ARBA" id="ARBA00023136"/>
    </source>
</evidence>
<dbReference type="InterPro" id="IPR022369">
    <property type="entry name" value="Integral_membrane_TerC_rswitch"/>
</dbReference>
<dbReference type="NCBIfam" id="TIGR03718">
    <property type="entry name" value="R_switched_Alx"/>
    <property type="match status" value="1"/>
</dbReference>
<feature type="transmembrane region" description="Helical" evidence="6">
    <location>
        <begin position="142"/>
        <end position="161"/>
    </location>
</feature>
<feature type="transmembrane region" description="Helical" evidence="6">
    <location>
        <begin position="250"/>
        <end position="271"/>
    </location>
</feature>
<feature type="transmembrane region" description="Helical" evidence="6">
    <location>
        <begin position="207"/>
        <end position="230"/>
    </location>
</feature>
<dbReference type="AlphaFoldDB" id="A0A7W6BNA3"/>
<evidence type="ECO:0000313" key="8">
    <source>
        <dbReference type="Proteomes" id="UP000571950"/>
    </source>
</evidence>
<evidence type="ECO:0000256" key="3">
    <source>
        <dbReference type="ARBA" id="ARBA00022692"/>
    </source>
</evidence>
<evidence type="ECO:0000256" key="6">
    <source>
        <dbReference type="SAM" id="Phobius"/>
    </source>
</evidence>
<keyword evidence="8" id="KW-1185">Reference proteome</keyword>
<dbReference type="Pfam" id="PF03741">
    <property type="entry name" value="TerC"/>
    <property type="match status" value="1"/>
</dbReference>
<feature type="transmembrane region" description="Helical" evidence="6">
    <location>
        <begin position="18"/>
        <end position="39"/>
    </location>
</feature>
<comment type="caution">
    <text evidence="7">The sequence shown here is derived from an EMBL/GenBank/DDBJ whole genome shotgun (WGS) entry which is preliminary data.</text>
</comment>
<keyword evidence="5 6" id="KW-0472">Membrane</keyword>
<comment type="similarity">
    <text evidence="2">Belongs to the TerC family.</text>
</comment>
<evidence type="ECO:0000256" key="4">
    <source>
        <dbReference type="ARBA" id="ARBA00022989"/>
    </source>
</evidence>
<evidence type="ECO:0000256" key="1">
    <source>
        <dbReference type="ARBA" id="ARBA00004141"/>
    </source>
</evidence>
<dbReference type="PANTHER" id="PTHR30238">
    <property type="entry name" value="MEMBRANE BOUND PREDICTED REDOX MODULATOR"/>
    <property type="match status" value="1"/>
</dbReference>
<evidence type="ECO:0000256" key="2">
    <source>
        <dbReference type="ARBA" id="ARBA00007511"/>
    </source>
</evidence>
<proteinExistence type="inferred from homology"/>
<feature type="transmembrane region" description="Helical" evidence="6">
    <location>
        <begin position="301"/>
        <end position="320"/>
    </location>
</feature>
<keyword evidence="3 6" id="KW-0812">Transmembrane</keyword>
<evidence type="ECO:0000313" key="7">
    <source>
        <dbReference type="EMBL" id="MBB3928277.1"/>
    </source>
</evidence>
<keyword evidence="4 6" id="KW-1133">Transmembrane helix</keyword>
<dbReference type="InterPro" id="IPR005496">
    <property type="entry name" value="Integral_membrane_TerC"/>
</dbReference>
<accession>A0A7W6BNA3</accession>
<dbReference type="GO" id="GO:0016020">
    <property type="term" value="C:membrane"/>
    <property type="evidence" value="ECO:0007669"/>
    <property type="project" value="UniProtKB-SubCell"/>
</dbReference>
<feature type="transmembrane region" description="Helical" evidence="6">
    <location>
        <begin position="90"/>
        <end position="109"/>
    </location>
</feature>
<reference evidence="7 8" key="1">
    <citation type="submission" date="2020-08" db="EMBL/GenBank/DDBJ databases">
        <title>Genomic Encyclopedia of Type Strains, Phase IV (KMG-IV): sequencing the most valuable type-strain genomes for metagenomic binning, comparative biology and taxonomic classification.</title>
        <authorList>
            <person name="Goeker M."/>
        </authorList>
    </citation>
    <scope>NUCLEOTIDE SEQUENCE [LARGE SCALE GENOMIC DNA]</scope>
    <source>
        <strain evidence="7 8">DSM 26189</strain>
    </source>
</reference>
<protein>
    <submittedName>
        <fullName evidence="7">Tellurite resistance protein TerC</fullName>
    </submittedName>
</protein>
<comment type="subcellular location">
    <subcellularLocation>
        <location evidence="1">Membrane</location>
        <topology evidence="1">Multi-pass membrane protein</topology>
    </subcellularLocation>
</comment>